<evidence type="ECO:0008006" key="3">
    <source>
        <dbReference type="Google" id="ProtNLM"/>
    </source>
</evidence>
<evidence type="ECO:0000313" key="2">
    <source>
        <dbReference type="Proteomes" id="UP000499080"/>
    </source>
</evidence>
<organism evidence="1 2">
    <name type="scientific">Araneus ventricosus</name>
    <name type="common">Orbweaver spider</name>
    <name type="synonym">Epeira ventricosa</name>
    <dbReference type="NCBI Taxonomy" id="182803"/>
    <lineage>
        <taxon>Eukaryota</taxon>
        <taxon>Metazoa</taxon>
        <taxon>Ecdysozoa</taxon>
        <taxon>Arthropoda</taxon>
        <taxon>Chelicerata</taxon>
        <taxon>Arachnida</taxon>
        <taxon>Araneae</taxon>
        <taxon>Araneomorphae</taxon>
        <taxon>Entelegynae</taxon>
        <taxon>Araneoidea</taxon>
        <taxon>Araneidae</taxon>
        <taxon>Araneus</taxon>
    </lineage>
</organism>
<evidence type="ECO:0000313" key="1">
    <source>
        <dbReference type="EMBL" id="GBO27084.1"/>
    </source>
</evidence>
<dbReference type="OrthoDB" id="4843387at2759"/>
<dbReference type="AlphaFoldDB" id="A0A4Y2VS91"/>
<keyword evidence="2" id="KW-1185">Reference proteome</keyword>
<gene>
    <name evidence="1" type="ORF">AVEN_126427_1</name>
</gene>
<sequence length="85" mass="9889">MIDQSRFNVQPDNRRIIIWRERGTRNYPAFVHESVLFDGGGVMVWSSVSINGHTDLYIIRNGALTLQLVNTITRKRYDLDKLKLV</sequence>
<protein>
    <recommendedName>
        <fullName evidence="3">Transposable element Tc1 transposase</fullName>
    </recommendedName>
</protein>
<dbReference type="EMBL" id="BGPR01050074">
    <property type="protein sequence ID" value="GBO27084.1"/>
    <property type="molecule type" value="Genomic_DNA"/>
</dbReference>
<dbReference type="Proteomes" id="UP000499080">
    <property type="component" value="Unassembled WGS sequence"/>
</dbReference>
<dbReference type="Gene3D" id="3.30.420.10">
    <property type="entry name" value="Ribonuclease H-like superfamily/Ribonuclease H"/>
    <property type="match status" value="1"/>
</dbReference>
<comment type="caution">
    <text evidence="1">The sequence shown here is derived from an EMBL/GenBank/DDBJ whole genome shotgun (WGS) entry which is preliminary data.</text>
</comment>
<proteinExistence type="predicted"/>
<accession>A0A4Y2VS91</accession>
<reference evidence="1 2" key="1">
    <citation type="journal article" date="2019" name="Sci. Rep.">
        <title>Orb-weaving spider Araneus ventricosus genome elucidates the spidroin gene catalogue.</title>
        <authorList>
            <person name="Kono N."/>
            <person name="Nakamura H."/>
            <person name="Ohtoshi R."/>
            <person name="Moran D.A.P."/>
            <person name="Shinohara A."/>
            <person name="Yoshida Y."/>
            <person name="Fujiwara M."/>
            <person name="Mori M."/>
            <person name="Tomita M."/>
            <person name="Arakawa K."/>
        </authorList>
    </citation>
    <scope>NUCLEOTIDE SEQUENCE [LARGE SCALE GENOMIC DNA]</scope>
</reference>
<dbReference type="GO" id="GO:0003676">
    <property type="term" value="F:nucleic acid binding"/>
    <property type="evidence" value="ECO:0007669"/>
    <property type="project" value="InterPro"/>
</dbReference>
<name>A0A4Y2VS91_ARAVE</name>
<dbReference type="InterPro" id="IPR036397">
    <property type="entry name" value="RNaseH_sf"/>
</dbReference>